<dbReference type="Proteomes" id="UP001168579">
    <property type="component" value="Unassembled WGS sequence"/>
</dbReference>
<dbReference type="EMBL" id="JAUKUC010000001">
    <property type="protein sequence ID" value="MDO1514335.1"/>
    <property type="molecule type" value="Genomic_DNA"/>
</dbReference>
<dbReference type="RefSeq" id="WP_304437041.1">
    <property type="nucleotide sequence ID" value="NZ_JAUKUC010000001.1"/>
</dbReference>
<dbReference type="Gene3D" id="1.25.40.10">
    <property type="entry name" value="Tetratricopeptide repeat domain"/>
    <property type="match status" value="2"/>
</dbReference>
<proteinExistence type="predicted"/>
<dbReference type="SMART" id="SM00028">
    <property type="entry name" value="TPR"/>
    <property type="match status" value="3"/>
</dbReference>
<organism evidence="1 2">
    <name type="scientific">Maribacter confluentis</name>
    <dbReference type="NCBI Taxonomy" id="1656093"/>
    <lineage>
        <taxon>Bacteria</taxon>
        <taxon>Pseudomonadati</taxon>
        <taxon>Bacteroidota</taxon>
        <taxon>Flavobacteriia</taxon>
        <taxon>Flavobacteriales</taxon>
        <taxon>Flavobacteriaceae</taxon>
        <taxon>Maribacter</taxon>
    </lineage>
</organism>
<evidence type="ECO:0000313" key="1">
    <source>
        <dbReference type="EMBL" id="MDO1514335.1"/>
    </source>
</evidence>
<keyword evidence="2" id="KW-1185">Reference proteome</keyword>
<accession>A0ABT8RU31</accession>
<sequence length="1396" mass="165862">MKKPNSTQRFFTNREKHFISFKNAIKNLNTKKLSILSFYGVGGIGKTRLKKELIKTIAEDKSYMISSSLDFQQVEFRNVSTAMHILYKDLKSKGINFPTFEVAHAVCWQKSHPEQSLRQSSLPFIEEGSIVFDIISIAQDVPIVGILPKIGSLIYKVKKEYNKWWAKYGEKELQNLSELQPYEIERSLPYYFAVDLNHYIENSPDKKIIFFLDTFESLWENHHDRKAEKFFSKDKWLRELIKYVPQVLWVILGREQLRWQEIDSDVNWFNYIQEYSLGELAFKDAEKFLLNCNVKEKEIRERIIATSKGLPFYLDLQVDTYKIILDNDNIPKVEKFGKNYNDILVRFSKYLSVAEIETLKILSCTKIWNYEIFKKIIKEFQTGFPLTSFKELLTFSFINQINHNNKEDFFSIHEIMRSHLKINLDNEIRKDIHRFLFQYYQDQLELESINLIEINPSAQYLIEEAIYHKKKCSDFDDFCEWLLLLSKKLYGENKSTSVQESLIKALTTLDIEKKYTLSIEMCYEIARLFSWKNDDFESVNEYTDKGIKILEKVIKSKYSSNEDTVIKEEPELLKLKVDLLLEKASVFHDLDLNFDAYKKYQEAIILGKKINYPINLLGYSRVLLELGKVPEAEGYFYSQLTIHLKNGDLENQALYYNELGNTFLSQKMHTQAYNYFNESLNIYQNIKDDNHRYVFIVKKKYAESLIYLGKAQEAKSILQNILEWYKKNYGENYFEIGYVYLVLAKAEKELKNYQNAIYHCFRCIKFLYPKLGLANREVANSQVLFCEIFQTIIKEKINNKIEYLTEDEFNFYYNSYSTLIEQFEFSFLNDFNTIQIVFGYSGNFLSDYFEILHQYYTLNQNNGKINNLNRKRLESERIFSEQFRFRLFESKEKLEVLDEERVQLKRKLKNEIGIIIDSSVRIYMSPLSFYKKGWVYHLIYINEIVKYIVECDNKLYCLDFTNYPIYDMNKEFLIFSGENIMDYIFFFFDGVKGRHGKFYIPHNKNDIPFKMDMEIDEKTKELIRTNIQTARIIEITKNEIIVESNLFFLRSLMKVTIIVDNNGFCKMKDEKIILENLPIEYEPQIRKVKTTDDQIVLNIISFLEIRLKTLRREDVDIQLFLDIENNIKTILANKDELKNYYELVSSVFDNSLFIMEKYVKPTYDNELVYIKEVGQMLNIMKQVSDKSELIKTRKRIVYNYRYKGELESKGLSTLDKTEIEDFLSDKLNIKIYDYKISQYKLSFFDKTKLYQINSEQFKTHYILKNEKEIYLLDSTNRPIYSLSNKDFKLSEMTVMNYLYFFFDSVIGRHGKFYIPISINDIPFNNKIKNTSSSKSLIKSKIKSLEIIKSNDSEILILGSTFFKTSLFNCQFKVDKNGICSISKEELVLDDLPILIT</sequence>
<dbReference type="InterPro" id="IPR027417">
    <property type="entry name" value="P-loop_NTPase"/>
</dbReference>
<reference evidence="1" key="1">
    <citation type="journal article" date="2014" name="Int. J. Syst. Evol. Microbiol.">
        <title>Complete genome of a new Firmicutes species belonging to the dominant human colonic microbiota ('Ruminococcus bicirculans') reveals two chromosomes and a selective capacity to utilize plant glucans.</title>
        <authorList>
            <consortium name="NISC Comparative Sequencing Program"/>
            <person name="Wegmann U."/>
            <person name="Louis P."/>
            <person name="Goesmann A."/>
            <person name="Henrissat B."/>
            <person name="Duncan S.H."/>
            <person name="Flint H.J."/>
        </authorList>
    </citation>
    <scope>NUCLEOTIDE SEQUENCE</scope>
    <source>
        <strain evidence="1">CECT 8869</strain>
    </source>
</reference>
<gene>
    <name evidence="1" type="ORF">Q2T41_16900</name>
</gene>
<reference evidence="1" key="2">
    <citation type="submission" date="2023-06" db="EMBL/GenBank/DDBJ databases">
        <authorList>
            <person name="Lucena T."/>
            <person name="Sun Q."/>
        </authorList>
    </citation>
    <scope>NUCLEOTIDE SEQUENCE</scope>
    <source>
        <strain evidence="1">CECT 8869</strain>
    </source>
</reference>
<dbReference type="InterPro" id="IPR019734">
    <property type="entry name" value="TPR_rpt"/>
</dbReference>
<name>A0ABT8RU31_9FLAO</name>
<evidence type="ECO:0000313" key="2">
    <source>
        <dbReference type="Proteomes" id="UP001168579"/>
    </source>
</evidence>
<protein>
    <submittedName>
        <fullName evidence="1">Tetratricopeptide repeat protein</fullName>
    </submittedName>
</protein>
<dbReference type="InterPro" id="IPR011990">
    <property type="entry name" value="TPR-like_helical_dom_sf"/>
</dbReference>
<dbReference type="SUPFAM" id="SSF48452">
    <property type="entry name" value="TPR-like"/>
    <property type="match status" value="1"/>
</dbReference>
<comment type="caution">
    <text evidence="1">The sequence shown here is derived from an EMBL/GenBank/DDBJ whole genome shotgun (WGS) entry which is preliminary data.</text>
</comment>
<dbReference type="SUPFAM" id="SSF52540">
    <property type="entry name" value="P-loop containing nucleoside triphosphate hydrolases"/>
    <property type="match status" value="1"/>
</dbReference>